<dbReference type="InterPro" id="IPR040521">
    <property type="entry name" value="KDZ"/>
</dbReference>
<evidence type="ECO:0000259" key="1">
    <source>
        <dbReference type="Pfam" id="PF18803"/>
    </source>
</evidence>
<accession>A0A2H3B3X6</accession>
<dbReference type="PANTHER" id="PTHR33096">
    <property type="entry name" value="CXC2 DOMAIN-CONTAINING PROTEIN"/>
    <property type="match status" value="1"/>
</dbReference>
<name>A0A2H3B3X6_9AGAR</name>
<dbReference type="PANTHER" id="PTHR33096:SF1">
    <property type="entry name" value="CXC1-LIKE CYSTEINE CLUSTER ASSOCIATED WITH KDZ TRANSPOSASES DOMAIN-CONTAINING PROTEIN"/>
    <property type="match status" value="1"/>
</dbReference>
<feature type="non-terminal residue" evidence="2">
    <location>
        <position position="901"/>
    </location>
</feature>
<dbReference type="InterPro" id="IPR041457">
    <property type="entry name" value="CxC2_KDZ-assoc"/>
</dbReference>
<reference evidence="3" key="1">
    <citation type="journal article" date="2017" name="Nat. Ecol. Evol.">
        <title>Genome expansion and lineage-specific genetic innovations in the forest pathogenic fungi Armillaria.</title>
        <authorList>
            <person name="Sipos G."/>
            <person name="Prasanna A.N."/>
            <person name="Walter M.C."/>
            <person name="O'Connor E."/>
            <person name="Balint B."/>
            <person name="Krizsan K."/>
            <person name="Kiss B."/>
            <person name="Hess J."/>
            <person name="Varga T."/>
            <person name="Slot J."/>
            <person name="Riley R."/>
            <person name="Boka B."/>
            <person name="Rigling D."/>
            <person name="Barry K."/>
            <person name="Lee J."/>
            <person name="Mihaltcheva S."/>
            <person name="LaButti K."/>
            <person name="Lipzen A."/>
            <person name="Waldron R."/>
            <person name="Moloney N.M."/>
            <person name="Sperisen C."/>
            <person name="Kredics L."/>
            <person name="Vagvoelgyi C."/>
            <person name="Patrignani A."/>
            <person name="Fitzpatrick D."/>
            <person name="Nagy I."/>
            <person name="Doyle S."/>
            <person name="Anderson J.B."/>
            <person name="Grigoriev I.V."/>
            <person name="Gueldener U."/>
            <person name="Muensterkoetter M."/>
            <person name="Nagy L.G."/>
        </authorList>
    </citation>
    <scope>NUCLEOTIDE SEQUENCE [LARGE SCALE GENOMIC DNA]</scope>
    <source>
        <strain evidence="3">28-4</strain>
    </source>
</reference>
<dbReference type="Proteomes" id="UP000218334">
    <property type="component" value="Unassembled WGS sequence"/>
</dbReference>
<protein>
    <recommendedName>
        <fullName evidence="1">CxC2-like cysteine cluster KDZ transposase-associated domain-containing protein</fullName>
    </recommendedName>
</protein>
<feature type="non-terminal residue" evidence="2">
    <location>
        <position position="1"/>
    </location>
</feature>
<dbReference type="STRING" id="1076256.A0A2H3B3X6"/>
<dbReference type="Pfam" id="PF18803">
    <property type="entry name" value="CxC2"/>
    <property type="match status" value="1"/>
</dbReference>
<feature type="domain" description="CxC2-like cysteine cluster KDZ transposase-associated" evidence="1">
    <location>
        <begin position="78"/>
        <end position="184"/>
    </location>
</feature>
<dbReference type="AlphaFoldDB" id="A0A2H3B3X6"/>
<gene>
    <name evidence="2" type="ORF">ARMSODRAFT_842607</name>
</gene>
<organism evidence="2 3">
    <name type="scientific">Armillaria solidipes</name>
    <dbReference type="NCBI Taxonomy" id="1076256"/>
    <lineage>
        <taxon>Eukaryota</taxon>
        <taxon>Fungi</taxon>
        <taxon>Dikarya</taxon>
        <taxon>Basidiomycota</taxon>
        <taxon>Agaricomycotina</taxon>
        <taxon>Agaricomycetes</taxon>
        <taxon>Agaricomycetidae</taxon>
        <taxon>Agaricales</taxon>
        <taxon>Marasmiineae</taxon>
        <taxon>Physalacriaceae</taxon>
        <taxon>Armillaria</taxon>
    </lineage>
</organism>
<sequence length="901" mass="102483">PLHRWMKEMDSYLAEFLHWEGRCGSHVCAGCGEEARFRCVSCCNGMSACQSCIVEAHRTMPFHGVEEWTGDYYRRTLLKNLGLKVQLGHPTGEACPLPHPSGRQVVVIDIKGIHQVDVVYCGCHCAPDFYIQMLRCQWFPGSVEFPRTAMTFATLRHFQLLSFMSKASAYEYYHTLERLTDNTGVYRPPNLYQVFLRIVREWRHIRMLKRHGRGNDPSGSSGTQVGDCVVHCLACPRPGVNIDPNRAEEDEWLDVLFVSDDANFRMKRLNVSSPLRDPCLNKGFSYFVEEEAFARHLARHEESMPEEANTCNNHDAIKLATMRGGKGMATSGIGGVVCARHEFRRASSVVDLKKGEQYVYMDYGVLKTLMSETPKSVVISYDIGCQWHKNLWKRIDRYGPELTPALRPDNVVVLVPKFHLPAHIAECQEEFSFNLETKVGTTDGEAPERGWAASNLMASSTKEMGPGSCHDTLDDHWGDANWRKCISIATVLLRKIQETVPRRKEYVVTLETFSETVGETAAGAECLKKWTEAVEAWERRRSSDVVVPNPYVPTLVALTLAAVRLQLAQDGTDQTWGVSSGIRIAASKMIIDGVHTEQLQLDLERDNKVLGPHSTDLQRAKVLERAANLRRRVESWMDVQRVYVPEIVGIRDQIDREAGGDCMVAWNMDLLMPSTLLEKKMLTCDSRLLKYEWEVRRAQAAEALAGVQRKIILETHVANHREAYGHGQRQGSKSHVLLADCRRDKIWLMATYNRAREALFRLAVPLDLLKGLSRLYPRLSQDDATSGETRRQLPWIWIQSGAVESMSTEGLQDALRIEWCRARACAHRWSEECLLLHEEMKRVIRSHDHNIAIWTNRAEPGGARAYALRQAAIRREMRDFCLKSWRHVDEWLAIGQANGED</sequence>
<dbReference type="EMBL" id="KZ293452">
    <property type="protein sequence ID" value="PBK64390.1"/>
    <property type="molecule type" value="Genomic_DNA"/>
</dbReference>
<keyword evidence="3" id="KW-1185">Reference proteome</keyword>
<evidence type="ECO:0000313" key="2">
    <source>
        <dbReference type="EMBL" id="PBK64390.1"/>
    </source>
</evidence>
<proteinExistence type="predicted"/>
<dbReference type="Pfam" id="PF18758">
    <property type="entry name" value="KDZ"/>
    <property type="match status" value="1"/>
</dbReference>
<evidence type="ECO:0000313" key="3">
    <source>
        <dbReference type="Proteomes" id="UP000218334"/>
    </source>
</evidence>